<accession>A0ABS5LK84</accession>
<evidence type="ECO:0000313" key="2">
    <source>
        <dbReference type="Proteomes" id="UP000682403"/>
    </source>
</evidence>
<evidence type="ECO:0008006" key="3">
    <source>
        <dbReference type="Google" id="ProtNLM"/>
    </source>
</evidence>
<proteinExistence type="predicted"/>
<dbReference type="Proteomes" id="UP000682403">
    <property type="component" value="Unassembled WGS sequence"/>
</dbReference>
<keyword evidence="2" id="KW-1185">Reference proteome</keyword>
<protein>
    <recommendedName>
        <fullName evidence="3">DUF4363 family protein</fullName>
    </recommendedName>
</protein>
<organism evidence="1 2">
    <name type="scientific">Metabacillus flavus</name>
    <dbReference type="NCBI Taxonomy" id="2823519"/>
    <lineage>
        <taxon>Bacteria</taxon>
        <taxon>Bacillati</taxon>
        <taxon>Bacillota</taxon>
        <taxon>Bacilli</taxon>
        <taxon>Bacillales</taxon>
        <taxon>Bacillaceae</taxon>
        <taxon>Metabacillus</taxon>
    </lineage>
</organism>
<sequence length="140" mass="15784">MKRMIIVLPLSFLLVTGGSFYVLASTGKHVNSWYLKQFSETTADLDKDISFIDTLSGDMGKFISSANNEIREFTSLSKQQAESIQSHSQSHISIVSKTSKELSQTTAEQYKDYKQKRMEEEAAIATQNVHSILDEVLKEQ</sequence>
<gene>
    <name evidence="1" type="ORF">J9317_18685</name>
</gene>
<comment type="caution">
    <text evidence="1">The sequence shown here is derived from an EMBL/GenBank/DDBJ whole genome shotgun (WGS) entry which is preliminary data.</text>
</comment>
<dbReference type="EMBL" id="JAGVRK010000001">
    <property type="protein sequence ID" value="MBS2970774.1"/>
    <property type="molecule type" value="Genomic_DNA"/>
</dbReference>
<name>A0ABS5LK84_9BACI</name>
<dbReference type="RefSeq" id="WP_211561426.1">
    <property type="nucleotide sequence ID" value="NZ_JAGVRK010000001.1"/>
</dbReference>
<reference evidence="1 2" key="1">
    <citation type="submission" date="2021-04" db="EMBL/GenBank/DDBJ databases">
        <title>Metabacillus sp. strain KIGAM252 whole genome sequence.</title>
        <authorList>
            <person name="Seo M.-J."/>
            <person name="Cho E.-S."/>
            <person name="Hwang C.Y."/>
            <person name="Yoon D.J."/>
        </authorList>
    </citation>
    <scope>NUCLEOTIDE SEQUENCE [LARGE SCALE GENOMIC DNA]</scope>
    <source>
        <strain evidence="1 2">KIGAM252</strain>
    </source>
</reference>
<evidence type="ECO:0000313" key="1">
    <source>
        <dbReference type="EMBL" id="MBS2970774.1"/>
    </source>
</evidence>